<dbReference type="EMBL" id="JABSTR010001252">
    <property type="protein sequence ID" value="KAH9383821.1"/>
    <property type="molecule type" value="Genomic_DNA"/>
</dbReference>
<accession>A0A9J6HAM3</accession>
<sequence length="158" mass="17217">METGVYRYSSVSACDGPNIALRFLGNDAADPPISCDADDAHEDCWQQLEAFWGAEKHRCAHESPAFESSTESQLESRDFLSEPPKLPEEQPARVGSTLLPPGIGENFSESAPSVRLDHQPDLCFSAPSPPPPPPPPLTNTSTPTCPPPPPPYRIIFFF</sequence>
<name>A0A9J6HAM3_HAELO</name>
<reference evidence="2 3" key="1">
    <citation type="journal article" date="2020" name="Cell">
        <title>Large-Scale Comparative Analyses of Tick Genomes Elucidate Their Genetic Diversity and Vector Capacities.</title>
        <authorList>
            <consortium name="Tick Genome and Microbiome Consortium (TIGMIC)"/>
            <person name="Jia N."/>
            <person name="Wang J."/>
            <person name="Shi W."/>
            <person name="Du L."/>
            <person name="Sun Y."/>
            <person name="Zhan W."/>
            <person name="Jiang J.F."/>
            <person name="Wang Q."/>
            <person name="Zhang B."/>
            <person name="Ji P."/>
            <person name="Bell-Sakyi L."/>
            <person name="Cui X.M."/>
            <person name="Yuan T.T."/>
            <person name="Jiang B.G."/>
            <person name="Yang W.F."/>
            <person name="Lam T.T."/>
            <person name="Chang Q.C."/>
            <person name="Ding S.J."/>
            <person name="Wang X.J."/>
            <person name="Zhu J.G."/>
            <person name="Ruan X.D."/>
            <person name="Zhao L."/>
            <person name="Wei J.T."/>
            <person name="Ye R.Z."/>
            <person name="Que T.C."/>
            <person name="Du C.H."/>
            <person name="Zhou Y.H."/>
            <person name="Cheng J.X."/>
            <person name="Dai P.F."/>
            <person name="Guo W.B."/>
            <person name="Han X.H."/>
            <person name="Huang E.J."/>
            <person name="Li L.F."/>
            <person name="Wei W."/>
            <person name="Gao Y.C."/>
            <person name="Liu J.Z."/>
            <person name="Shao H.Z."/>
            <person name="Wang X."/>
            <person name="Wang C.C."/>
            <person name="Yang T.C."/>
            <person name="Huo Q.B."/>
            <person name="Li W."/>
            <person name="Chen H.Y."/>
            <person name="Chen S.E."/>
            <person name="Zhou L.G."/>
            <person name="Ni X.B."/>
            <person name="Tian J.H."/>
            <person name="Sheng Y."/>
            <person name="Liu T."/>
            <person name="Pan Y.S."/>
            <person name="Xia L.Y."/>
            <person name="Li J."/>
            <person name="Zhao F."/>
            <person name="Cao W.C."/>
        </authorList>
    </citation>
    <scope>NUCLEOTIDE SEQUENCE [LARGE SCALE GENOMIC DNA]</scope>
    <source>
        <strain evidence="2">HaeL-2018</strain>
    </source>
</reference>
<dbReference type="VEuPathDB" id="VectorBase:HLOH_041588"/>
<feature type="region of interest" description="Disordered" evidence="1">
    <location>
        <begin position="62"/>
        <end position="150"/>
    </location>
</feature>
<protein>
    <submittedName>
        <fullName evidence="2">Uncharacterized protein</fullName>
    </submittedName>
</protein>
<dbReference type="OrthoDB" id="5953973at2759"/>
<comment type="caution">
    <text evidence="2">The sequence shown here is derived from an EMBL/GenBank/DDBJ whole genome shotgun (WGS) entry which is preliminary data.</text>
</comment>
<gene>
    <name evidence="2" type="ORF">HPB48_025591</name>
</gene>
<evidence type="ECO:0000313" key="2">
    <source>
        <dbReference type="EMBL" id="KAH9383821.1"/>
    </source>
</evidence>
<evidence type="ECO:0000256" key="1">
    <source>
        <dbReference type="SAM" id="MobiDB-lite"/>
    </source>
</evidence>
<dbReference type="Proteomes" id="UP000821853">
    <property type="component" value="Unassembled WGS sequence"/>
</dbReference>
<keyword evidence="3" id="KW-1185">Reference proteome</keyword>
<feature type="compositionally biased region" description="Basic and acidic residues" evidence="1">
    <location>
        <begin position="74"/>
        <end position="91"/>
    </location>
</feature>
<dbReference type="AlphaFoldDB" id="A0A9J6HAM3"/>
<proteinExistence type="predicted"/>
<organism evidence="2 3">
    <name type="scientific">Haemaphysalis longicornis</name>
    <name type="common">Bush tick</name>
    <dbReference type="NCBI Taxonomy" id="44386"/>
    <lineage>
        <taxon>Eukaryota</taxon>
        <taxon>Metazoa</taxon>
        <taxon>Ecdysozoa</taxon>
        <taxon>Arthropoda</taxon>
        <taxon>Chelicerata</taxon>
        <taxon>Arachnida</taxon>
        <taxon>Acari</taxon>
        <taxon>Parasitiformes</taxon>
        <taxon>Ixodida</taxon>
        <taxon>Ixodoidea</taxon>
        <taxon>Ixodidae</taxon>
        <taxon>Haemaphysalinae</taxon>
        <taxon>Haemaphysalis</taxon>
    </lineage>
</organism>
<evidence type="ECO:0000313" key="3">
    <source>
        <dbReference type="Proteomes" id="UP000821853"/>
    </source>
</evidence>
<feature type="compositionally biased region" description="Pro residues" evidence="1">
    <location>
        <begin position="127"/>
        <end position="137"/>
    </location>
</feature>